<dbReference type="SUPFAM" id="SSF63737">
    <property type="entry name" value="Leukotriene A4 hydrolase N-terminal domain"/>
    <property type="match status" value="1"/>
</dbReference>
<dbReference type="GO" id="GO:0008270">
    <property type="term" value="F:zinc ion binding"/>
    <property type="evidence" value="ECO:0007669"/>
    <property type="project" value="InterPro"/>
</dbReference>
<dbReference type="PRINTS" id="PR00756">
    <property type="entry name" value="ALADIPTASE"/>
</dbReference>
<evidence type="ECO:0000256" key="10">
    <source>
        <dbReference type="ARBA" id="ARBA00022833"/>
    </source>
</evidence>
<evidence type="ECO:0000256" key="8">
    <source>
        <dbReference type="ARBA" id="ARBA00022723"/>
    </source>
</evidence>
<evidence type="ECO:0000256" key="11">
    <source>
        <dbReference type="ARBA" id="ARBA00023049"/>
    </source>
</evidence>
<dbReference type="InterPro" id="IPR014782">
    <property type="entry name" value="Peptidase_M1_dom"/>
</dbReference>
<dbReference type="SUPFAM" id="SSF55486">
    <property type="entry name" value="Metalloproteases ('zincins'), catalytic domain"/>
    <property type="match status" value="1"/>
</dbReference>
<dbReference type="GO" id="GO:0016285">
    <property type="term" value="F:alanyl aminopeptidase activity"/>
    <property type="evidence" value="ECO:0007669"/>
    <property type="project" value="UniProtKB-EC"/>
</dbReference>
<comment type="subcellular location">
    <subcellularLocation>
        <location evidence="2">Cytoplasm</location>
    </subcellularLocation>
</comment>
<feature type="active site" description="Proton acceptor" evidence="14">
    <location>
        <position position="302"/>
    </location>
</feature>
<evidence type="ECO:0000256" key="2">
    <source>
        <dbReference type="ARBA" id="ARBA00004496"/>
    </source>
</evidence>
<feature type="active site" description="Proton donor" evidence="14">
    <location>
        <position position="376"/>
    </location>
</feature>
<dbReference type="InterPro" id="IPR001930">
    <property type="entry name" value="Peptidase_M1"/>
</dbReference>
<evidence type="ECO:0000256" key="14">
    <source>
        <dbReference type="PIRSR" id="PIRSR634015-1"/>
    </source>
</evidence>
<dbReference type="AlphaFoldDB" id="A0A376CPA8"/>
<evidence type="ECO:0000259" key="17">
    <source>
        <dbReference type="Pfam" id="PF17900"/>
    </source>
</evidence>
<comment type="similarity">
    <text evidence="3">Belongs to the peptidase M1 family.</text>
</comment>
<sequence>MTSKMTSTRLRSTPIPGTRDAYTGVDFNLGFHIRHYELDLTYRVDPNRLEGTATLLMDNWQPLRTLTLDLMQNMVARRIIAHGASGLTVKVTKFKQSGNKLRITFGEDIPVDSEFRLVISYGGNPRPRRTTWGDIGWEELENGSLVASQPNGAPSWFPCDDTPDEKATYSIRISADDPYVVVCNGRLVDKHAHGSRTTWNYETTHRMATYLATVQVGEYQRHELGRNTHVWVSPDNAAAAKTALRDQQAMLDFYEQLFGPYPFTDYTVVVTDDELEIPLEAQGLSIFGINHMTGWERLIAHELAHQWFGNSLGLAQWDDIWLNEGFACYCEWLWFEHRGTPAQVNVDREYAILQRKAKDVVVGAPGPRDMFDDRVYKRGAMALHALRRALGDSAFFPAVRRYVASGAHSVVEPRDLKRELYAAADSVSVERSLIDDILHAWLFDPALPECPR</sequence>
<dbReference type="EMBL" id="UFXQ01000001">
    <property type="protein sequence ID" value="STC69498.1"/>
    <property type="molecule type" value="Genomic_DNA"/>
</dbReference>
<dbReference type="InterPro" id="IPR045357">
    <property type="entry name" value="Aminopeptidase_N-like_N"/>
</dbReference>
<dbReference type="InterPro" id="IPR027268">
    <property type="entry name" value="Peptidase_M4/M1_CTD_sf"/>
</dbReference>
<dbReference type="GO" id="GO:0006508">
    <property type="term" value="P:proteolysis"/>
    <property type="evidence" value="ECO:0007669"/>
    <property type="project" value="UniProtKB-KW"/>
</dbReference>
<feature type="domain" description="Peptidase M1 membrane alanine aminopeptidase" evidence="16">
    <location>
        <begin position="244"/>
        <end position="441"/>
    </location>
</feature>
<evidence type="ECO:0000256" key="13">
    <source>
        <dbReference type="ARBA" id="ARBA00031533"/>
    </source>
</evidence>
<dbReference type="CDD" id="cd09603">
    <property type="entry name" value="M1_APN_like"/>
    <property type="match status" value="1"/>
</dbReference>
<keyword evidence="6" id="KW-0963">Cytoplasm</keyword>
<dbReference type="Gene3D" id="2.60.40.1730">
    <property type="entry name" value="tricorn interacting facor f3 domain"/>
    <property type="match status" value="1"/>
</dbReference>
<dbReference type="STRING" id="35756.GCA_001044155_00735"/>
<evidence type="ECO:0000256" key="15">
    <source>
        <dbReference type="PIRSR" id="PIRSR634015-3"/>
    </source>
</evidence>
<keyword evidence="19" id="KW-1185">Reference proteome</keyword>
<evidence type="ECO:0000256" key="5">
    <source>
        <dbReference type="ARBA" id="ARBA00015611"/>
    </source>
</evidence>
<dbReference type="Pfam" id="PF17900">
    <property type="entry name" value="Peptidase_M1_N"/>
    <property type="match status" value="1"/>
</dbReference>
<keyword evidence="10 15" id="KW-0862">Zinc</keyword>
<keyword evidence="9 18" id="KW-0378">Hydrolase</keyword>
<dbReference type="GO" id="GO:0008237">
    <property type="term" value="F:metallopeptidase activity"/>
    <property type="evidence" value="ECO:0007669"/>
    <property type="project" value="UniProtKB-KW"/>
</dbReference>
<dbReference type="PANTHER" id="PTHR45726:SF3">
    <property type="entry name" value="LEUKOTRIENE A-4 HYDROLASE"/>
    <property type="match status" value="1"/>
</dbReference>
<keyword evidence="8 15" id="KW-0479">Metal-binding</keyword>
<evidence type="ECO:0000256" key="6">
    <source>
        <dbReference type="ARBA" id="ARBA00022490"/>
    </source>
</evidence>
<reference evidence="18 19" key="1">
    <citation type="submission" date="2018-06" db="EMBL/GenBank/DDBJ databases">
        <authorList>
            <consortium name="Pathogen Informatics"/>
            <person name="Doyle S."/>
        </authorList>
    </citation>
    <scope>NUCLEOTIDE SEQUENCE [LARGE SCALE GENOMIC DNA]</scope>
    <source>
        <strain evidence="18 19">NCTC11862</strain>
    </source>
</reference>
<proteinExistence type="inferred from homology"/>
<evidence type="ECO:0000259" key="16">
    <source>
        <dbReference type="Pfam" id="PF01433"/>
    </source>
</evidence>
<evidence type="ECO:0000256" key="9">
    <source>
        <dbReference type="ARBA" id="ARBA00022801"/>
    </source>
</evidence>
<evidence type="ECO:0000313" key="18">
    <source>
        <dbReference type="EMBL" id="STC69498.1"/>
    </source>
</evidence>
<dbReference type="PANTHER" id="PTHR45726">
    <property type="entry name" value="LEUKOTRIENE A-4 HYDROLASE"/>
    <property type="match status" value="1"/>
</dbReference>
<feature type="domain" description="Aminopeptidase N-like N-terminal" evidence="17">
    <location>
        <begin position="34"/>
        <end position="211"/>
    </location>
</feature>
<dbReference type="RefSeq" id="WP_018581504.1">
    <property type="nucleotide sequence ID" value="NZ_UFXQ01000001.1"/>
</dbReference>
<evidence type="ECO:0000256" key="7">
    <source>
        <dbReference type="ARBA" id="ARBA00022670"/>
    </source>
</evidence>
<feature type="binding site" evidence="15">
    <location>
        <position position="305"/>
    </location>
    <ligand>
        <name>Zn(2+)</name>
        <dbReference type="ChEBI" id="CHEBI:29105"/>
        <note>catalytic</note>
    </ligand>
</feature>
<keyword evidence="11" id="KW-0482">Metalloprotease</keyword>
<name>A0A376CPA8_9CORY</name>
<keyword evidence="7" id="KW-0645">Protease</keyword>
<evidence type="ECO:0000256" key="1">
    <source>
        <dbReference type="ARBA" id="ARBA00000098"/>
    </source>
</evidence>
<evidence type="ECO:0000256" key="12">
    <source>
        <dbReference type="ARBA" id="ARBA00029811"/>
    </source>
</evidence>
<dbReference type="Pfam" id="PF01433">
    <property type="entry name" value="Peptidase_M1"/>
    <property type="match status" value="1"/>
</dbReference>
<organism evidence="18 19">
    <name type="scientific">Corynebacterium pilosum</name>
    <dbReference type="NCBI Taxonomy" id="35756"/>
    <lineage>
        <taxon>Bacteria</taxon>
        <taxon>Bacillati</taxon>
        <taxon>Actinomycetota</taxon>
        <taxon>Actinomycetes</taxon>
        <taxon>Mycobacteriales</taxon>
        <taxon>Corynebacteriaceae</taxon>
        <taxon>Corynebacterium</taxon>
    </lineage>
</organism>
<dbReference type="Gene3D" id="1.10.390.10">
    <property type="entry name" value="Neutral Protease Domain 2"/>
    <property type="match status" value="1"/>
</dbReference>
<dbReference type="Proteomes" id="UP000254467">
    <property type="component" value="Unassembled WGS sequence"/>
</dbReference>
<dbReference type="InterPro" id="IPR034015">
    <property type="entry name" value="M1_LTA4H"/>
</dbReference>
<keyword evidence="18" id="KW-0031">Aminopeptidase</keyword>
<evidence type="ECO:0000256" key="4">
    <source>
        <dbReference type="ARBA" id="ARBA00012564"/>
    </source>
</evidence>
<accession>A0A376CPA8</accession>
<dbReference type="GO" id="GO:0005737">
    <property type="term" value="C:cytoplasm"/>
    <property type="evidence" value="ECO:0007669"/>
    <property type="project" value="UniProtKB-SubCell"/>
</dbReference>
<protein>
    <recommendedName>
        <fullName evidence="5">Aminopeptidase N</fullName>
        <ecNumber evidence="4">3.4.11.2</ecNumber>
    </recommendedName>
    <alternativeName>
        <fullName evidence="12">Alanine aminopeptidase</fullName>
    </alternativeName>
    <alternativeName>
        <fullName evidence="13">Lysyl aminopeptidase</fullName>
    </alternativeName>
</protein>
<feature type="binding site" evidence="15">
    <location>
        <position position="324"/>
    </location>
    <ligand>
        <name>Zn(2+)</name>
        <dbReference type="ChEBI" id="CHEBI:29105"/>
        <note>catalytic</note>
    </ligand>
</feature>
<feature type="binding site" evidence="15">
    <location>
        <position position="301"/>
    </location>
    <ligand>
        <name>Zn(2+)</name>
        <dbReference type="ChEBI" id="CHEBI:29105"/>
        <note>catalytic</note>
    </ligand>
</feature>
<dbReference type="EC" id="3.4.11.2" evidence="4"/>
<evidence type="ECO:0000313" key="19">
    <source>
        <dbReference type="Proteomes" id="UP000254467"/>
    </source>
</evidence>
<evidence type="ECO:0000256" key="3">
    <source>
        <dbReference type="ARBA" id="ARBA00010136"/>
    </source>
</evidence>
<gene>
    <name evidence="18" type="primary">pepN_2</name>
    <name evidence="18" type="ORF">NCTC11862_01293</name>
</gene>
<comment type="cofactor">
    <cofactor evidence="15">
        <name>Zn(2+)</name>
        <dbReference type="ChEBI" id="CHEBI:29105"/>
    </cofactor>
    <text evidence="15">Binds 1 zinc ion per subunit.</text>
</comment>
<comment type="catalytic activity">
    <reaction evidence="1">
        <text>Release of an N-terminal amino acid, Xaa-|-Yaa- from a peptide, amide or arylamide. Xaa is preferably Ala, but may be most amino acids including Pro (slow action). When a terminal hydrophobic residue is followed by a prolyl residue, the two may be released as an intact Xaa-Pro dipeptide.</text>
        <dbReference type="EC" id="3.4.11.2"/>
    </reaction>
</comment>
<dbReference type="InterPro" id="IPR042097">
    <property type="entry name" value="Aminopeptidase_N-like_N_sf"/>
</dbReference>